<evidence type="ECO:0000313" key="6">
    <source>
        <dbReference type="EMBL" id="CAG9322224.1"/>
    </source>
</evidence>
<accession>A0AAU9J4U7</accession>
<feature type="transmembrane region" description="Helical" evidence="5">
    <location>
        <begin position="214"/>
        <end position="235"/>
    </location>
</feature>
<comment type="subcellular location">
    <subcellularLocation>
        <location evidence="1">Membrane</location>
        <topology evidence="1">Multi-pass membrane protein</topology>
    </subcellularLocation>
</comment>
<evidence type="ECO:0000256" key="5">
    <source>
        <dbReference type="SAM" id="Phobius"/>
    </source>
</evidence>
<feature type="transmembrane region" description="Helical" evidence="5">
    <location>
        <begin position="255"/>
        <end position="280"/>
    </location>
</feature>
<feature type="transmembrane region" description="Helical" evidence="5">
    <location>
        <begin position="320"/>
        <end position="346"/>
    </location>
</feature>
<feature type="transmembrane region" description="Helical" evidence="5">
    <location>
        <begin position="178"/>
        <end position="202"/>
    </location>
</feature>
<organism evidence="6 7">
    <name type="scientific">Blepharisma stoltei</name>
    <dbReference type="NCBI Taxonomy" id="1481888"/>
    <lineage>
        <taxon>Eukaryota</taxon>
        <taxon>Sar</taxon>
        <taxon>Alveolata</taxon>
        <taxon>Ciliophora</taxon>
        <taxon>Postciliodesmatophora</taxon>
        <taxon>Heterotrichea</taxon>
        <taxon>Heterotrichida</taxon>
        <taxon>Blepharismidae</taxon>
        <taxon>Blepharisma</taxon>
    </lineage>
</organism>
<evidence type="ECO:0000256" key="3">
    <source>
        <dbReference type="ARBA" id="ARBA00022989"/>
    </source>
</evidence>
<evidence type="ECO:0000313" key="7">
    <source>
        <dbReference type="Proteomes" id="UP001162131"/>
    </source>
</evidence>
<keyword evidence="2 5" id="KW-0812">Transmembrane</keyword>
<evidence type="ECO:0000256" key="4">
    <source>
        <dbReference type="ARBA" id="ARBA00023136"/>
    </source>
</evidence>
<feature type="transmembrane region" description="Helical" evidence="5">
    <location>
        <begin position="121"/>
        <end position="141"/>
    </location>
</feature>
<dbReference type="InterPro" id="IPR037185">
    <property type="entry name" value="EmrE-like"/>
</dbReference>
<keyword evidence="4 5" id="KW-0472">Membrane</keyword>
<feature type="transmembrane region" description="Helical" evidence="5">
    <location>
        <begin position="7"/>
        <end position="26"/>
    </location>
</feature>
<dbReference type="GO" id="GO:0015165">
    <property type="term" value="F:pyrimidine nucleotide-sugar transmembrane transporter activity"/>
    <property type="evidence" value="ECO:0007669"/>
    <property type="project" value="InterPro"/>
</dbReference>
<evidence type="ECO:0000256" key="2">
    <source>
        <dbReference type="ARBA" id="ARBA00022692"/>
    </source>
</evidence>
<dbReference type="SUPFAM" id="SSF103481">
    <property type="entry name" value="Multidrug resistance efflux transporter EmrE"/>
    <property type="match status" value="1"/>
</dbReference>
<proteinExistence type="predicted"/>
<name>A0AAU9J4U7_9CILI</name>
<dbReference type="InterPro" id="IPR007271">
    <property type="entry name" value="Nuc_sug_transpt"/>
</dbReference>
<evidence type="ECO:0008006" key="8">
    <source>
        <dbReference type="Google" id="ProtNLM"/>
    </source>
</evidence>
<reference evidence="6" key="1">
    <citation type="submission" date="2021-09" db="EMBL/GenBank/DDBJ databases">
        <authorList>
            <consortium name="AG Swart"/>
            <person name="Singh M."/>
            <person name="Singh A."/>
            <person name="Seah K."/>
            <person name="Emmerich C."/>
        </authorList>
    </citation>
    <scope>NUCLEOTIDE SEQUENCE</scope>
    <source>
        <strain evidence="6">ATCC30299</strain>
    </source>
</reference>
<feature type="transmembrane region" description="Helical" evidence="5">
    <location>
        <begin position="153"/>
        <end position="172"/>
    </location>
</feature>
<protein>
    <recommendedName>
        <fullName evidence="8">EamA domain-containing protein</fullName>
    </recommendedName>
</protein>
<sequence length="391" mass="43891">MAQISRIVLFAYMLGMLLFGTSNTVISKLMDEEGFSHPYFQCATMFLGEFLCFGMYGLLQWKEKRKQAENSNIAVQIRLSQQPRTGLYGKLGKFVFCIPAFFDMCASTLMFIGLVLSAASIYQMIRGFIIVVVAVYSVIFLKRSLYRHQITGVAFALVGVSLVGLSAVLYSSKSAENPFLGLIILIIAQFLAGGVFVSEELFLGNVKIDPLQAVGIEGLSGLSFYIILLPILNIIPCDNSDLCSKGYVEDTLNAFYQIGTDWILMLCWWGVMISFSFFNWTGVSTTKYANALARSTVDTSRTLLVWLFSMLAGWEDFNFLQLGGFVLLVIGTTLYNEVLVLPFWGFKESVENHRRELEERQRQTEAFLGRNLDDIGITPKRDDEVRTNAEP</sequence>
<dbReference type="PANTHER" id="PTHR13146">
    <property type="match status" value="1"/>
</dbReference>
<dbReference type="EMBL" id="CAJZBQ010000030">
    <property type="protein sequence ID" value="CAG9322224.1"/>
    <property type="molecule type" value="Genomic_DNA"/>
</dbReference>
<dbReference type="GO" id="GO:0000139">
    <property type="term" value="C:Golgi membrane"/>
    <property type="evidence" value="ECO:0007669"/>
    <property type="project" value="InterPro"/>
</dbReference>
<dbReference type="Pfam" id="PF04142">
    <property type="entry name" value="Nuc_sug_transp"/>
    <property type="match status" value="1"/>
</dbReference>
<keyword evidence="7" id="KW-1185">Reference proteome</keyword>
<feature type="transmembrane region" description="Helical" evidence="5">
    <location>
        <begin position="94"/>
        <end position="115"/>
    </location>
</feature>
<dbReference type="PANTHER" id="PTHR13146:SF0">
    <property type="entry name" value="SOLUTE CARRIER FAMILY 35 MEMBER F6"/>
    <property type="match status" value="1"/>
</dbReference>
<dbReference type="Proteomes" id="UP001162131">
    <property type="component" value="Unassembled WGS sequence"/>
</dbReference>
<gene>
    <name evidence="6" type="ORF">BSTOLATCC_MIC30599</name>
</gene>
<comment type="caution">
    <text evidence="6">The sequence shown here is derived from an EMBL/GenBank/DDBJ whole genome shotgun (WGS) entry which is preliminary data.</text>
</comment>
<dbReference type="AlphaFoldDB" id="A0AAU9J4U7"/>
<keyword evidence="3 5" id="KW-1133">Transmembrane helix</keyword>
<feature type="transmembrane region" description="Helical" evidence="5">
    <location>
        <begin position="292"/>
        <end position="314"/>
    </location>
</feature>
<evidence type="ECO:0000256" key="1">
    <source>
        <dbReference type="ARBA" id="ARBA00004141"/>
    </source>
</evidence>
<feature type="transmembrane region" description="Helical" evidence="5">
    <location>
        <begin position="38"/>
        <end position="59"/>
    </location>
</feature>